<dbReference type="GO" id="GO:0042025">
    <property type="term" value="C:host cell nucleus"/>
    <property type="evidence" value="ECO:0007669"/>
    <property type="project" value="UniProtKB-SubCell"/>
</dbReference>
<reference evidence="16" key="2">
    <citation type="submission" date="2024-02" db="EMBL/GenBank/DDBJ databases">
        <authorList>
            <person name="Hu B."/>
        </authorList>
    </citation>
    <scope>NUCLEOTIDE SEQUENCE</scope>
    <source>
        <strain evidence="16">15A/Kenya/BAT260/2015</strain>
    </source>
</reference>
<dbReference type="GO" id="GO:0019069">
    <property type="term" value="P:viral capsid assembly"/>
    <property type="evidence" value="ECO:0007669"/>
    <property type="project" value="InterPro"/>
</dbReference>
<dbReference type="Pfam" id="PF02443">
    <property type="entry name" value="Circo_capsid"/>
    <property type="match status" value="1"/>
</dbReference>
<evidence type="ECO:0000313" key="16">
    <source>
        <dbReference type="EMBL" id="XBH24029.1"/>
    </source>
</evidence>
<evidence type="ECO:0000256" key="14">
    <source>
        <dbReference type="ARBA" id="ARBA00023296"/>
    </source>
</evidence>
<evidence type="ECO:0000256" key="2">
    <source>
        <dbReference type="ARBA" id="ARBA00004328"/>
    </source>
</evidence>
<evidence type="ECO:0000256" key="4">
    <source>
        <dbReference type="ARBA" id="ARBA00022431"/>
    </source>
</evidence>
<comment type="similarity">
    <text evidence="3">Belongs to the circoviridae capsid protein family.</text>
</comment>
<evidence type="ECO:0000256" key="13">
    <source>
        <dbReference type="ARBA" id="ARBA00023125"/>
    </source>
</evidence>
<protein>
    <submittedName>
        <fullName evidence="16">Capsid protein</fullName>
    </submittedName>
</protein>
<dbReference type="GO" id="GO:0019062">
    <property type="term" value="P:virion attachment to host cell"/>
    <property type="evidence" value="ECO:0007669"/>
    <property type="project" value="UniProtKB-KW"/>
</dbReference>
<evidence type="ECO:0000256" key="11">
    <source>
        <dbReference type="ARBA" id="ARBA00022844"/>
    </source>
</evidence>
<comment type="subcellular location">
    <subcellularLocation>
        <location evidence="1">Host nucleus</location>
    </subcellularLocation>
    <subcellularLocation>
        <location evidence="2">Virion</location>
    </subcellularLocation>
</comment>
<keyword evidence="10" id="KW-1161">Viral attachment to host cell</keyword>
<evidence type="ECO:0000256" key="10">
    <source>
        <dbReference type="ARBA" id="ARBA00022804"/>
    </source>
</evidence>
<evidence type="ECO:0000256" key="5">
    <source>
        <dbReference type="ARBA" id="ARBA00022524"/>
    </source>
</evidence>
<evidence type="ECO:0000256" key="6">
    <source>
        <dbReference type="ARBA" id="ARBA00022561"/>
    </source>
</evidence>
<evidence type="ECO:0000256" key="3">
    <source>
        <dbReference type="ARBA" id="ARBA00010301"/>
    </source>
</evidence>
<dbReference type="InterPro" id="IPR003383">
    <property type="entry name" value="Circovirus_capsid"/>
</dbReference>
<comment type="subunit">
    <text evidence="15">Homomultimer. Assembles in the nucleus, presumably in an immature form, then migrates to the cytoplasm once assembled as mature virion. Interacts with Rep; this interaction relocates Rep into the nucleus.</text>
</comment>
<evidence type="ECO:0000256" key="12">
    <source>
        <dbReference type="ARBA" id="ARBA00022890"/>
    </source>
</evidence>
<evidence type="ECO:0000256" key="15">
    <source>
        <dbReference type="ARBA" id="ARBA00046863"/>
    </source>
</evidence>
<proteinExistence type="inferred from homology"/>
<keyword evidence="11" id="KW-0946">Virion</keyword>
<dbReference type="InterPro" id="IPR038652">
    <property type="entry name" value="Circovirus_capsid_sf"/>
</dbReference>
<keyword evidence="7" id="KW-1048">Host nucleus</keyword>
<keyword evidence="9" id="KW-1162">Viral penetration into host cytoplasm</keyword>
<reference evidence="16" key="1">
    <citation type="journal article" date="2024" name="Microbiome">
        <title>Substantial viral diversity in bats and rodents from East Africa: insights into evolution, recombination, and cocirculation.</title>
        <authorList>
            <person name="Wang D."/>
            <person name="Yang X."/>
            <person name="Ren Z."/>
            <person name="Hu B."/>
            <person name="Zhao H."/>
            <person name="Yang K."/>
            <person name="Shi P."/>
            <person name="Zhang Z."/>
            <person name="Feng Q."/>
            <person name="Nawenja C.V."/>
            <person name="Obanda V."/>
            <person name="Robert K."/>
            <person name="Nalikka B."/>
            <person name="Waruhiu C.N."/>
            <person name="Ochola G.O."/>
            <person name="Onyuok S.O."/>
            <person name="Ochieng H."/>
            <person name="Li B."/>
            <person name="Zhu Y."/>
            <person name="Si H."/>
            <person name="Yin J."/>
            <person name="Kristiansen K."/>
            <person name="Jin X."/>
            <person name="Xu X."/>
            <person name="Xiao M."/>
            <person name="Agwanda B."/>
            <person name="Ommeh S."/>
            <person name="Li J."/>
            <person name="Shi Z.L."/>
        </authorList>
    </citation>
    <scope>NUCLEOTIDE SEQUENCE</scope>
    <source>
        <strain evidence="16">15A/Kenya/BAT260/2015</strain>
    </source>
</reference>
<evidence type="ECO:0000256" key="7">
    <source>
        <dbReference type="ARBA" id="ARBA00022562"/>
    </source>
</evidence>
<dbReference type="Gene3D" id="2.60.120.950">
    <property type="entry name" value="Circovirus capsid protein"/>
    <property type="match status" value="1"/>
</dbReference>
<dbReference type="GO" id="GO:0075509">
    <property type="term" value="P:endocytosis involved in viral entry into host cell"/>
    <property type="evidence" value="ECO:0007669"/>
    <property type="project" value="UniProtKB-KW"/>
</dbReference>
<dbReference type="EMBL" id="PP711957">
    <property type="protein sequence ID" value="XBH24029.1"/>
    <property type="molecule type" value="Genomic_DNA"/>
</dbReference>
<accession>A0AAU7E2P2</accession>
<dbReference type="GO" id="GO:0043657">
    <property type="term" value="C:host cell"/>
    <property type="evidence" value="ECO:0007669"/>
    <property type="project" value="GOC"/>
</dbReference>
<sequence length="233" mass="27017">MAFRRRIVRRRVPVYRRRRFVRRRTGFRRRRYRTFRRGNSGNYNLEAKYSYIQTVVPTQGASVQFSPKVSDFAEFVQLQNNYEAYRFKSFTVTIRPLFNVSGPESSLPVYVVAPYHVHLNNAVDINSAKSLNRSRTYHGARTAVRTFVPSVLSAVAYPDGSGTIDWTGVETKWRPRVELYKAGARVPHYTNIVVWDKVVQPKGMDTHALTNIQYEITCSAKITLYNQKVQALQ</sequence>
<dbReference type="GO" id="GO:0039615">
    <property type="term" value="C:T=1 icosahedral viral capsid"/>
    <property type="evidence" value="ECO:0007669"/>
    <property type="project" value="UniProtKB-KW"/>
</dbReference>
<name>A0AAU7E2P2_9CIRC</name>
<dbReference type="GO" id="GO:0075732">
    <property type="term" value="P:viral penetration into host nucleus"/>
    <property type="evidence" value="ECO:0007669"/>
    <property type="project" value="UniProtKB-KW"/>
</dbReference>
<keyword evidence="5" id="KW-1163">Viral penetration into host nucleus</keyword>
<evidence type="ECO:0000256" key="1">
    <source>
        <dbReference type="ARBA" id="ARBA00004147"/>
    </source>
</evidence>
<organism evidence="16">
    <name type="scientific">Coleura bat circovirus</name>
    <dbReference type="NCBI Taxonomy" id="3141865"/>
    <lineage>
        <taxon>Viruses</taxon>
        <taxon>Monodnaviria</taxon>
        <taxon>Shotokuvirae</taxon>
        <taxon>Cressdnaviricota</taxon>
        <taxon>Arfiviricetes</taxon>
        <taxon>Cirlivirales</taxon>
        <taxon>Circoviridae</taxon>
        <taxon>Circovirus</taxon>
    </lineage>
</organism>
<evidence type="ECO:0000256" key="8">
    <source>
        <dbReference type="ARBA" id="ARBA00022581"/>
    </source>
</evidence>
<keyword evidence="13" id="KW-0238">DNA-binding</keyword>
<keyword evidence="12" id="KW-1164">Virus endocytosis by host</keyword>
<keyword evidence="8" id="KW-0945">Host-virus interaction</keyword>
<keyword evidence="6" id="KW-0167">Capsid protein</keyword>
<evidence type="ECO:0000256" key="9">
    <source>
        <dbReference type="ARBA" id="ARBA00022595"/>
    </source>
</evidence>
<keyword evidence="14" id="KW-1160">Virus entry into host cell</keyword>
<keyword evidence="4" id="KW-1140">T=1 icosahedral capsid protein</keyword>
<dbReference type="GO" id="GO:0003677">
    <property type="term" value="F:DNA binding"/>
    <property type="evidence" value="ECO:0007669"/>
    <property type="project" value="UniProtKB-KW"/>
</dbReference>